<keyword evidence="4" id="KW-1185">Reference proteome</keyword>
<name>A0A1H1VYT2_9FLAO</name>
<dbReference type="PANTHER" id="PTHR13504">
    <property type="entry name" value="FIDO DOMAIN-CONTAINING PROTEIN DDB_G0283145"/>
    <property type="match status" value="1"/>
</dbReference>
<accession>A0A1H1VYT2</accession>
<dbReference type="PANTHER" id="PTHR13504:SF39">
    <property type="entry name" value="CELL FILAMENTATION PROTEIN"/>
    <property type="match status" value="1"/>
</dbReference>
<dbReference type="InterPro" id="IPR040198">
    <property type="entry name" value="Fido_containing"/>
</dbReference>
<evidence type="ECO:0000313" key="4">
    <source>
        <dbReference type="Proteomes" id="UP000198963"/>
    </source>
</evidence>
<feature type="active site" evidence="1">
    <location>
        <position position="133"/>
    </location>
</feature>
<evidence type="ECO:0000259" key="2">
    <source>
        <dbReference type="PROSITE" id="PS51459"/>
    </source>
</evidence>
<gene>
    <name evidence="3" type="ORF">SAMN04489797_2702</name>
</gene>
<dbReference type="Proteomes" id="UP000198963">
    <property type="component" value="Chromosome I"/>
</dbReference>
<dbReference type="PROSITE" id="PS51459">
    <property type="entry name" value="FIDO"/>
    <property type="match status" value="1"/>
</dbReference>
<dbReference type="InterPro" id="IPR036597">
    <property type="entry name" value="Fido-like_dom_sf"/>
</dbReference>
<evidence type="ECO:0000313" key="3">
    <source>
        <dbReference type="EMBL" id="SDS89923.1"/>
    </source>
</evidence>
<organism evidence="3 4">
    <name type="scientific">Winogradskyella sediminis</name>
    <dbReference type="NCBI Taxonomy" id="1382466"/>
    <lineage>
        <taxon>Bacteria</taxon>
        <taxon>Pseudomonadati</taxon>
        <taxon>Bacteroidota</taxon>
        <taxon>Flavobacteriia</taxon>
        <taxon>Flavobacteriales</taxon>
        <taxon>Flavobacteriaceae</taxon>
        <taxon>Winogradskyella</taxon>
    </lineage>
</organism>
<dbReference type="InterPro" id="IPR013436">
    <property type="entry name" value="Mobile_mystery_prot_B"/>
</dbReference>
<feature type="domain" description="Fido" evidence="2">
    <location>
        <begin position="59"/>
        <end position="198"/>
    </location>
</feature>
<evidence type="ECO:0000256" key="1">
    <source>
        <dbReference type="PIRSR" id="PIRSR640198-1"/>
    </source>
</evidence>
<sequence>MGLNLDYIDGQTPIDEEEKEGILIETISTKGELDEFEQLNIEEALQWIFGKKFKPQQVFTEKFICDLHKRMYGNVWAWAGTFRKTEKNIGVKSYLIPMQLKALCDDTLFWIENETYPPEEIAIRFKHRLVSIHCFPNGNGRHSRLMADIIIEKLFGKEPFSWGAANLSKDSDTRKAYLKAVKQADNNQYQPLLGFAIS</sequence>
<dbReference type="AlphaFoldDB" id="A0A1H1VYT2"/>
<proteinExistence type="predicted"/>
<dbReference type="InterPro" id="IPR003812">
    <property type="entry name" value="Fido"/>
</dbReference>
<dbReference type="SUPFAM" id="SSF140931">
    <property type="entry name" value="Fic-like"/>
    <property type="match status" value="1"/>
</dbReference>
<dbReference type="Pfam" id="PF02661">
    <property type="entry name" value="Fic"/>
    <property type="match status" value="1"/>
</dbReference>
<dbReference type="NCBIfam" id="TIGR02613">
    <property type="entry name" value="mob_myst_B"/>
    <property type="match status" value="1"/>
</dbReference>
<dbReference type="Gene3D" id="1.10.3290.10">
    <property type="entry name" value="Fido-like domain"/>
    <property type="match status" value="1"/>
</dbReference>
<reference evidence="3 4" key="1">
    <citation type="submission" date="2016-10" db="EMBL/GenBank/DDBJ databases">
        <authorList>
            <person name="Varghese N."/>
            <person name="Submissions S."/>
        </authorList>
    </citation>
    <scope>NUCLEOTIDE SEQUENCE [LARGE SCALE GENOMIC DNA]</scope>
    <source>
        <strain evidence="3 4">RHA_55</strain>
    </source>
</reference>
<protein>
    <submittedName>
        <fullName evidence="3">Mobile mystery protein B</fullName>
    </submittedName>
</protein>
<dbReference type="STRING" id="1249933.SAMN04489797_2702"/>
<dbReference type="EMBL" id="LT629774">
    <property type="protein sequence ID" value="SDS89923.1"/>
    <property type="molecule type" value="Genomic_DNA"/>
</dbReference>